<protein>
    <submittedName>
        <fullName evidence="1">Uncharacterized protein</fullName>
    </submittedName>
</protein>
<name>A0A3D8WWL6_PRIMG</name>
<dbReference type="Proteomes" id="UP000256519">
    <property type="component" value="Unassembled WGS sequence"/>
</dbReference>
<organism evidence="1 2">
    <name type="scientific">Priestia megaterium</name>
    <name type="common">Bacillus megaterium</name>
    <dbReference type="NCBI Taxonomy" id="1404"/>
    <lineage>
        <taxon>Bacteria</taxon>
        <taxon>Bacillati</taxon>
        <taxon>Bacillota</taxon>
        <taxon>Bacilli</taxon>
        <taxon>Bacillales</taxon>
        <taxon>Bacillaceae</taxon>
        <taxon>Priestia</taxon>
    </lineage>
</organism>
<dbReference type="EMBL" id="PQWM01000033">
    <property type="protein sequence ID" value="RDZ10058.1"/>
    <property type="molecule type" value="Genomic_DNA"/>
</dbReference>
<evidence type="ECO:0000313" key="1">
    <source>
        <dbReference type="EMBL" id="RDZ10058.1"/>
    </source>
</evidence>
<sequence length="65" mass="8011">MNIKSIIFTVRSSLKFNYERLLKIIQFYEHFWENKRKKRFKNIWSIRVIIIKTYSKQALTKIGNS</sequence>
<gene>
    <name evidence="1" type="ORF">C3744_23785</name>
</gene>
<dbReference type="AlphaFoldDB" id="A0A3D8WWL6"/>
<proteinExistence type="predicted"/>
<accession>A0A3D8WWL6</accession>
<evidence type="ECO:0000313" key="2">
    <source>
        <dbReference type="Proteomes" id="UP000256519"/>
    </source>
</evidence>
<reference evidence="1 2" key="1">
    <citation type="journal article" date="2018" name="Appl. Environ. Microbiol.">
        <title>Antimicrobial susceptibility testing and tentative epidemiological cut-off values of five Bacillus species relevant for use as animal feed additives or for plant protection.</title>
        <authorList>
            <person name="Agerso Y."/>
            <person name="Stuer-Lauridsen B."/>
            <person name="Bjerre K."/>
            <person name="Jensen M.G."/>
            <person name="Johansen E."/>
            <person name="Bennedsen M."/>
            <person name="Brockmann E."/>
            <person name="Nielsen B."/>
        </authorList>
    </citation>
    <scope>NUCLEOTIDE SEQUENCE [LARGE SCALE GENOMIC DNA]</scope>
    <source>
        <strain evidence="1 2">CHCC20162</strain>
    </source>
</reference>
<comment type="caution">
    <text evidence="1">The sequence shown here is derived from an EMBL/GenBank/DDBJ whole genome shotgun (WGS) entry which is preliminary data.</text>
</comment>